<sequence length="160" mass="17608">MRFPIESTSKNKLRLDIAICSLVALTFILIIARVANKGTPSTRSNTWGIAVCLKSAVFLAYQLVTGHVTRFKRWGSTKVNKILTIIDTVFWFALFIITILGTSSSHSTSSRALGAIVIILALVLCALDCVQSYICIRIRKHYKLYGVLPEEGAMKNSGSV</sequence>
<dbReference type="GeneID" id="81594529"/>
<dbReference type="RefSeq" id="XP_056772053.1">
    <property type="nucleotide sequence ID" value="XM_056904286.1"/>
</dbReference>
<keyword evidence="3" id="KW-1185">Reference proteome</keyword>
<reference evidence="2" key="1">
    <citation type="submission" date="2022-12" db="EMBL/GenBank/DDBJ databases">
        <authorList>
            <person name="Petersen C."/>
        </authorList>
    </citation>
    <scope>NUCLEOTIDE SEQUENCE</scope>
    <source>
        <strain evidence="2">IBT 16125</strain>
    </source>
</reference>
<evidence type="ECO:0000313" key="3">
    <source>
        <dbReference type="Proteomes" id="UP001213681"/>
    </source>
</evidence>
<dbReference type="EMBL" id="JAPVEA010000001">
    <property type="protein sequence ID" value="KAJ5465206.1"/>
    <property type="molecule type" value="Genomic_DNA"/>
</dbReference>
<feature type="transmembrane region" description="Helical" evidence="1">
    <location>
        <begin position="12"/>
        <end position="35"/>
    </location>
</feature>
<protein>
    <submittedName>
        <fullName evidence="2">Uncharacterized protein</fullName>
    </submittedName>
</protein>
<organism evidence="2 3">
    <name type="scientific">Penicillium daleae</name>
    <dbReference type="NCBI Taxonomy" id="63821"/>
    <lineage>
        <taxon>Eukaryota</taxon>
        <taxon>Fungi</taxon>
        <taxon>Dikarya</taxon>
        <taxon>Ascomycota</taxon>
        <taxon>Pezizomycotina</taxon>
        <taxon>Eurotiomycetes</taxon>
        <taxon>Eurotiomycetidae</taxon>
        <taxon>Eurotiales</taxon>
        <taxon>Aspergillaceae</taxon>
        <taxon>Penicillium</taxon>
    </lineage>
</organism>
<keyword evidence="1" id="KW-0812">Transmembrane</keyword>
<keyword evidence="1" id="KW-1133">Transmembrane helix</keyword>
<name>A0AAD6G9A8_9EURO</name>
<accession>A0AAD6G9A8</accession>
<proteinExistence type="predicted"/>
<dbReference type="Proteomes" id="UP001213681">
    <property type="component" value="Unassembled WGS sequence"/>
</dbReference>
<feature type="transmembrane region" description="Helical" evidence="1">
    <location>
        <begin position="112"/>
        <end position="136"/>
    </location>
</feature>
<evidence type="ECO:0000313" key="2">
    <source>
        <dbReference type="EMBL" id="KAJ5465206.1"/>
    </source>
</evidence>
<dbReference type="AlphaFoldDB" id="A0AAD6G9A8"/>
<evidence type="ECO:0000256" key="1">
    <source>
        <dbReference type="SAM" id="Phobius"/>
    </source>
</evidence>
<feature type="transmembrane region" description="Helical" evidence="1">
    <location>
        <begin position="81"/>
        <end position="100"/>
    </location>
</feature>
<feature type="transmembrane region" description="Helical" evidence="1">
    <location>
        <begin position="47"/>
        <end position="69"/>
    </location>
</feature>
<gene>
    <name evidence="2" type="ORF">N7458_000892</name>
</gene>
<comment type="caution">
    <text evidence="2">The sequence shown here is derived from an EMBL/GenBank/DDBJ whole genome shotgun (WGS) entry which is preliminary data.</text>
</comment>
<reference evidence="2" key="2">
    <citation type="journal article" date="2023" name="IMA Fungus">
        <title>Comparative genomic study of the Penicillium genus elucidates a diverse pangenome and 15 lateral gene transfer events.</title>
        <authorList>
            <person name="Petersen C."/>
            <person name="Sorensen T."/>
            <person name="Nielsen M.R."/>
            <person name="Sondergaard T.E."/>
            <person name="Sorensen J.L."/>
            <person name="Fitzpatrick D.A."/>
            <person name="Frisvad J.C."/>
            <person name="Nielsen K.L."/>
        </authorList>
    </citation>
    <scope>NUCLEOTIDE SEQUENCE</scope>
    <source>
        <strain evidence="2">IBT 16125</strain>
    </source>
</reference>
<keyword evidence="1" id="KW-0472">Membrane</keyword>